<evidence type="ECO:0000256" key="1">
    <source>
        <dbReference type="SAM" id="SignalP"/>
    </source>
</evidence>
<organism evidence="2 3">
    <name type="scientific">Simiaoa sunii</name>
    <dbReference type="NCBI Taxonomy" id="2763672"/>
    <lineage>
        <taxon>Bacteria</taxon>
        <taxon>Bacillati</taxon>
        <taxon>Bacillota</taxon>
        <taxon>Clostridia</taxon>
        <taxon>Lachnospirales</taxon>
        <taxon>Lachnospiraceae</taxon>
        <taxon>Simiaoa</taxon>
    </lineage>
</organism>
<dbReference type="AlphaFoldDB" id="A0A7G9FXG1"/>
<dbReference type="Proteomes" id="UP000515981">
    <property type="component" value="Chromosome"/>
</dbReference>
<evidence type="ECO:0000313" key="3">
    <source>
        <dbReference type="Proteomes" id="UP000515981"/>
    </source>
</evidence>
<keyword evidence="3" id="KW-1185">Reference proteome</keyword>
<dbReference type="EMBL" id="CP060633">
    <property type="protein sequence ID" value="QNM03243.1"/>
    <property type="molecule type" value="Genomic_DNA"/>
</dbReference>
<keyword evidence="1" id="KW-0732">Signal</keyword>
<name>A0A7G9FXG1_9FIRM</name>
<gene>
    <name evidence="2" type="ORF">H9Q77_03640</name>
</gene>
<evidence type="ECO:0000313" key="2">
    <source>
        <dbReference type="EMBL" id="QNM03243.1"/>
    </source>
</evidence>
<sequence length="328" mass="35972">MKTVKKFPQIVVSLLTAFGVMVSTIPVMAAESADSLSAEPVVTNLLSSLGESGNFSAVKTLKDANDENRYSYLPFSSGGYLIYDSKFNIVAEYSTSTSNSYIESTDLVYYAGALQYFTENENSFVEIPTGNIVGSKEYFTSYFNAINSEVKRNYAKNRSSLPDTRAAHYISGNVPNYKHNPDGICGSTSAAMLLRWYDIYKNQKYVPSSLESGDGVDLIEHLRGYIDGDVPGSVAGDVFTGIMSYCSSQGVSHPGGFDGYNDNYVIGRVDTYGTPFLLIIHNHPTYKNHWITGYGYNISGGTCYPIVNDGWGDTNVSINPIYASQIVW</sequence>
<dbReference type="KEGG" id="ssun:H9Q77_03640"/>
<accession>A0A7G9FXG1</accession>
<feature type="signal peptide" evidence="1">
    <location>
        <begin position="1"/>
        <end position="29"/>
    </location>
</feature>
<reference evidence="2 3" key="1">
    <citation type="submission" date="2020-08" db="EMBL/GenBank/DDBJ databases">
        <authorList>
            <person name="Liu C."/>
            <person name="Sun Q."/>
        </authorList>
    </citation>
    <scope>NUCLEOTIDE SEQUENCE [LARGE SCALE GENOMIC DNA]</scope>
    <source>
        <strain evidence="2 3">NSJ-8</strain>
    </source>
</reference>
<proteinExistence type="predicted"/>
<feature type="chain" id="PRO_5028892193" description="Peptidase C39-like domain-containing protein" evidence="1">
    <location>
        <begin position="30"/>
        <end position="328"/>
    </location>
</feature>
<protein>
    <recommendedName>
        <fullName evidence="4">Peptidase C39-like domain-containing protein</fullName>
    </recommendedName>
</protein>
<dbReference type="RefSeq" id="WP_249326564.1">
    <property type="nucleotide sequence ID" value="NZ_CP060633.1"/>
</dbReference>
<evidence type="ECO:0008006" key="4">
    <source>
        <dbReference type="Google" id="ProtNLM"/>
    </source>
</evidence>